<feature type="region of interest" description="Disordered" evidence="5">
    <location>
        <begin position="206"/>
        <end position="225"/>
    </location>
</feature>
<evidence type="ECO:0000256" key="4">
    <source>
        <dbReference type="ARBA" id="ARBA00022679"/>
    </source>
</evidence>
<reference evidence="6" key="1">
    <citation type="submission" date="2021-01" db="EMBL/GenBank/DDBJ databases">
        <authorList>
            <person name="Corre E."/>
            <person name="Pelletier E."/>
            <person name="Niang G."/>
            <person name="Scheremetjew M."/>
            <person name="Finn R."/>
            <person name="Kale V."/>
            <person name="Holt S."/>
            <person name="Cochrane G."/>
            <person name="Meng A."/>
            <person name="Brown T."/>
            <person name="Cohen L."/>
        </authorList>
    </citation>
    <scope>NUCLEOTIDE SEQUENCE</scope>
    <source>
        <strain evidence="6">UIO037</strain>
    </source>
</reference>
<evidence type="ECO:0000256" key="5">
    <source>
        <dbReference type="SAM" id="MobiDB-lite"/>
    </source>
</evidence>
<dbReference type="InterPro" id="IPR019369">
    <property type="entry name" value="Efm5/EEF1AKMT1"/>
</dbReference>
<evidence type="ECO:0000256" key="1">
    <source>
        <dbReference type="ARBA" id="ARBA00004496"/>
    </source>
</evidence>
<keyword evidence="3" id="KW-0489">Methyltransferase</keyword>
<evidence type="ECO:0000256" key="3">
    <source>
        <dbReference type="ARBA" id="ARBA00022603"/>
    </source>
</evidence>
<gene>
    <name evidence="6" type="ORF">CPOL0286_LOCUS2660</name>
</gene>
<dbReference type="InterPro" id="IPR041370">
    <property type="entry name" value="Mlase_EEF1AKMT1/ZCCHC4"/>
</dbReference>
<comment type="subcellular location">
    <subcellularLocation>
        <location evidence="1">Cytoplasm</location>
    </subcellularLocation>
</comment>
<keyword evidence="4" id="KW-0808">Transferase</keyword>
<evidence type="ECO:0000313" key="6">
    <source>
        <dbReference type="EMBL" id="CAE2197306.1"/>
    </source>
</evidence>
<sequence>MTAASTDDQSRTAALYVPDLNAGGLDVITKGLIQVWYSTNTLQKLEAEIVHASPLRLACLSCPSVYFHLSEEARAKCGASNFEYDRRWADDKNFVFYDCYAPSNVEESLHGQFDFLIADPPSLQTSVLENYATTIRLLAAPGARILFSTFDSFQPTMSELLGLSPQRFKPALPGLGYAESGRWSFYANFASVALCLPNEELANAGAADEPDDGWAEGFHTPQHEI</sequence>
<dbReference type="PANTHER" id="PTHR13200">
    <property type="entry name" value="EEF1A LYSINE METHYLTRANSFERASE 1"/>
    <property type="match status" value="1"/>
</dbReference>
<dbReference type="PANTHER" id="PTHR13200:SF1">
    <property type="entry name" value="NUCLEIC ACID BINDING PROTEIN"/>
    <property type="match status" value="1"/>
</dbReference>
<name>A0A7S4M2W1_9EUKA</name>
<keyword evidence="2" id="KW-0963">Cytoplasm</keyword>
<accession>A0A7S4M2W1</accession>
<evidence type="ECO:0000256" key="2">
    <source>
        <dbReference type="ARBA" id="ARBA00022490"/>
    </source>
</evidence>
<dbReference type="GO" id="GO:0032259">
    <property type="term" value="P:methylation"/>
    <property type="evidence" value="ECO:0007669"/>
    <property type="project" value="UniProtKB-KW"/>
</dbReference>
<organism evidence="6">
    <name type="scientific">Prymnesium polylepis</name>
    <dbReference type="NCBI Taxonomy" id="72548"/>
    <lineage>
        <taxon>Eukaryota</taxon>
        <taxon>Haptista</taxon>
        <taxon>Haptophyta</taxon>
        <taxon>Prymnesiophyceae</taxon>
        <taxon>Prymnesiales</taxon>
        <taxon>Prymnesiaceae</taxon>
        <taxon>Prymnesium</taxon>
    </lineage>
</organism>
<dbReference type="EMBL" id="HBKO01005476">
    <property type="protein sequence ID" value="CAE2197306.1"/>
    <property type="molecule type" value="Transcribed_RNA"/>
</dbReference>
<dbReference type="Pfam" id="PF10237">
    <property type="entry name" value="N6-adenineMlase"/>
    <property type="match status" value="1"/>
</dbReference>
<protein>
    <submittedName>
        <fullName evidence="6">Uncharacterized protein</fullName>
    </submittedName>
</protein>
<dbReference type="AlphaFoldDB" id="A0A7S4M2W1"/>
<proteinExistence type="predicted"/>
<dbReference type="GO" id="GO:0005737">
    <property type="term" value="C:cytoplasm"/>
    <property type="evidence" value="ECO:0007669"/>
    <property type="project" value="UniProtKB-SubCell"/>
</dbReference>
<dbReference type="GO" id="GO:0016279">
    <property type="term" value="F:protein-lysine N-methyltransferase activity"/>
    <property type="evidence" value="ECO:0007669"/>
    <property type="project" value="InterPro"/>
</dbReference>